<dbReference type="OrthoDB" id="2150604at2759"/>
<dbReference type="AlphaFoldDB" id="G3B2H3"/>
<dbReference type="RefSeq" id="XP_006685481.1">
    <property type="nucleotide sequence ID" value="XM_006685418.1"/>
</dbReference>
<evidence type="ECO:0000313" key="1">
    <source>
        <dbReference type="EMBL" id="EGV64675.1"/>
    </source>
</evidence>
<dbReference type="EMBL" id="GL996515">
    <property type="protein sequence ID" value="EGV64675.1"/>
    <property type="molecule type" value="Genomic_DNA"/>
</dbReference>
<dbReference type="GO" id="GO:0008080">
    <property type="term" value="F:N-acetyltransferase activity"/>
    <property type="evidence" value="ECO:0007669"/>
    <property type="project" value="TreeGrafter"/>
</dbReference>
<dbReference type="PANTHER" id="PTHR28037:SF1">
    <property type="entry name" value="ALCOHOL O-ACETYLTRANSFERASE 1-RELATED"/>
    <property type="match status" value="1"/>
</dbReference>
<dbReference type="KEGG" id="cten:18246971"/>
<dbReference type="Pfam" id="PF07247">
    <property type="entry name" value="AATase"/>
    <property type="match status" value="1"/>
</dbReference>
<dbReference type="InterPro" id="IPR010828">
    <property type="entry name" value="Atf2/Sli1-like"/>
</dbReference>
<keyword evidence="2" id="KW-1185">Reference proteome</keyword>
<evidence type="ECO:0008006" key="3">
    <source>
        <dbReference type="Google" id="ProtNLM"/>
    </source>
</evidence>
<name>G3B2H3_CANTC</name>
<gene>
    <name evidence="1" type="ORF">CANTEDRAFT_113465</name>
</gene>
<dbReference type="InterPro" id="IPR052058">
    <property type="entry name" value="Alcohol_O-acetyltransferase"/>
</dbReference>
<dbReference type="GeneID" id="18246971"/>
<organism evidence="2">
    <name type="scientific">Candida tenuis (strain ATCC 10573 / BCRC 21748 / CBS 615 / JCM 9827 / NBRC 10315 / NRRL Y-1498 / VKM Y-70)</name>
    <name type="common">Yeast</name>
    <name type="synonym">Yamadazyma tenuis</name>
    <dbReference type="NCBI Taxonomy" id="590646"/>
    <lineage>
        <taxon>Eukaryota</taxon>
        <taxon>Fungi</taxon>
        <taxon>Dikarya</taxon>
        <taxon>Ascomycota</taxon>
        <taxon>Saccharomycotina</taxon>
        <taxon>Pichiomycetes</taxon>
        <taxon>Debaryomycetaceae</taxon>
        <taxon>Yamadazyma</taxon>
    </lineage>
</organism>
<reference evidence="1 2" key="1">
    <citation type="journal article" date="2011" name="Proc. Natl. Acad. Sci. U.S.A.">
        <title>Comparative genomics of xylose-fermenting fungi for enhanced biofuel production.</title>
        <authorList>
            <person name="Wohlbach D.J."/>
            <person name="Kuo A."/>
            <person name="Sato T.K."/>
            <person name="Potts K.M."/>
            <person name="Salamov A.A."/>
            <person name="LaButti K.M."/>
            <person name="Sun H."/>
            <person name="Clum A."/>
            <person name="Pangilinan J.L."/>
            <person name="Lindquist E.A."/>
            <person name="Lucas S."/>
            <person name="Lapidus A."/>
            <person name="Jin M."/>
            <person name="Gunawan C."/>
            <person name="Balan V."/>
            <person name="Dale B.E."/>
            <person name="Jeffries T.W."/>
            <person name="Zinkel R."/>
            <person name="Barry K.W."/>
            <person name="Grigoriev I.V."/>
            <person name="Gasch A.P."/>
        </authorList>
    </citation>
    <scope>NUCLEOTIDE SEQUENCE [LARGE SCALE GENOMIC DNA]</scope>
    <source>
        <strain evidence="2">ATCC 10573 / BCRC 21748 / CBS 615 / JCM 9827 / NBRC 10315 / NRRL Y-1498 / VKM Y-70</strain>
    </source>
</reference>
<dbReference type="Proteomes" id="UP000000707">
    <property type="component" value="Unassembled WGS sequence"/>
</dbReference>
<accession>G3B2H3</accession>
<proteinExistence type="predicted"/>
<protein>
    <recommendedName>
        <fullName evidence="3">Alcohol acetyltransferase</fullName>
    </recommendedName>
</protein>
<dbReference type="eggNOG" id="ENOG502QTAU">
    <property type="taxonomic scope" value="Eukaryota"/>
</dbReference>
<dbReference type="SUPFAM" id="SSF52777">
    <property type="entry name" value="CoA-dependent acyltransferases"/>
    <property type="match status" value="1"/>
</dbReference>
<dbReference type="PANTHER" id="PTHR28037">
    <property type="entry name" value="ALCOHOL O-ACETYLTRANSFERASE 1-RELATED"/>
    <property type="match status" value="1"/>
</dbReference>
<sequence length="454" mass="51935">MYRAPDFFERYNVCRISVNHYSNYHVTAQYNQTISRSLLSNALKQLILHHPALYYGVKLNPKLIDYKTYQNHQVGPVKSISFEDVVTISDKPFSEERLVEINHLCIPVDDENSVTWRIIVFSNNYICLYSNHIIIDGGAAAFFHHDLCAILAELSSQHLEFVPELYNQQVDGVKQHLGTDHVVDLYRCTSKLQAMSMVVASFIPKSVTQLWNSYTNKHYPDLQKFPLFECEQRKVIDDEFRLFQIPDETMTRLLAKCRQEGVTFTAFLDVLINHCFQKCVFPLISSQKLSTKSSIVTSGRRYYPEKAAELRYAQVVTGTEIYLPPIESVSVEAMKVVKQIIDTDLETRNRFKYVGLLSMINPYDILAPEKTEFHQDVLFEISNLGLQNIKNGDWAVSDIVFCQCTGPSTTFGFNVATTPGGTKITMGIKSQYAQSGMDEFEKAFYAGIEQFCSR</sequence>
<dbReference type="HOGENOM" id="CLU_044733_0_0_1"/>
<evidence type="ECO:0000313" key="2">
    <source>
        <dbReference type="Proteomes" id="UP000000707"/>
    </source>
</evidence>